<evidence type="ECO:0000313" key="3">
    <source>
        <dbReference type="EMBL" id="MFF3571565.1"/>
    </source>
</evidence>
<feature type="transmembrane region" description="Helical" evidence="2">
    <location>
        <begin position="20"/>
        <end position="38"/>
    </location>
</feature>
<dbReference type="EMBL" id="JBIAQY010000010">
    <property type="protein sequence ID" value="MFF3571565.1"/>
    <property type="molecule type" value="Genomic_DNA"/>
</dbReference>
<feature type="transmembrane region" description="Helical" evidence="2">
    <location>
        <begin position="184"/>
        <end position="207"/>
    </location>
</feature>
<keyword evidence="2" id="KW-0812">Transmembrane</keyword>
<gene>
    <name evidence="3" type="ORF">ACFYXQ_27675</name>
</gene>
<comment type="caution">
    <text evidence="3">The sequence shown here is derived from an EMBL/GenBank/DDBJ whole genome shotgun (WGS) entry which is preliminary data.</text>
</comment>
<organism evidence="3 4">
    <name type="scientific">Nocardia jiangxiensis</name>
    <dbReference type="NCBI Taxonomy" id="282685"/>
    <lineage>
        <taxon>Bacteria</taxon>
        <taxon>Bacillati</taxon>
        <taxon>Actinomycetota</taxon>
        <taxon>Actinomycetes</taxon>
        <taxon>Mycobacteriales</taxon>
        <taxon>Nocardiaceae</taxon>
        <taxon>Nocardia</taxon>
    </lineage>
</organism>
<feature type="transmembrane region" description="Helical" evidence="2">
    <location>
        <begin position="343"/>
        <end position="366"/>
    </location>
</feature>
<feature type="transmembrane region" description="Helical" evidence="2">
    <location>
        <begin position="92"/>
        <end position="110"/>
    </location>
</feature>
<dbReference type="Proteomes" id="UP001601992">
    <property type="component" value="Unassembled WGS sequence"/>
</dbReference>
<feature type="transmembrane region" description="Helical" evidence="2">
    <location>
        <begin position="58"/>
        <end position="80"/>
    </location>
</feature>
<feature type="transmembrane region" description="Helical" evidence="2">
    <location>
        <begin position="219"/>
        <end position="248"/>
    </location>
</feature>
<name>A0ABW6S7Y4_9NOCA</name>
<evidence type="ECO:0000256" key="1">
    <source>
        <dbReference type="SAM" id="MobiDB-lite"/>
    </source>
</evidence>
<feature type="region of interest" description="Disordered" evidence="1">
    <location>
        <begin position="381"/>
        <end position="415"/>
    </location>
</feature>
<proteinExistence type="predicted"/>
<dbReference type="RefSeq" id="WP_051193535.1">
    <property type="nucleotide sequence ID" value="NZ_JBIAQY010000010.1"/>
</dbReference>
<keyword evidence="2" id="KW-0472">Membrane</keyword>
<protein>
    <recommendedName>
        <fullName evidence="5">Integral membrane protein</fullName>
    </recommendedName>
</protein>
<feature type="transmembrane region" description="Helical" evidence="2">
    <location>
        <begin position="302"/>
        <end position="323"/>
    </location>
</feature>
<feature type="transmembrane region" description="Helical" evidence="2">
    <location>
        <begin position="268"/>
        <end position="290"/>
    </location>
</feature>
<evidence type="ECO:0000256" key="2">
    <source>
        <dbReference type="SAM" id="Phobius"/>
    </source>
</evidence>
<keyword evidence="2" id="KW-1133">Transmembrane helix</keyword>
<accession>A0ABW6S7Y4</accession>
<feature type="compositionally biased region" description="Basic and acidic residues" evidence="1">
    <location>
        <begin position="390"/>
        <end position="402"/>
    </location>
</feature>
<sequence length="506" mass="53658">MQQVIPAQVRRVSGVRADVACALVAAVLVVVAFAVPQIRGQQWSRHLYAAAAPIFGIWGPHIGWGTGPAILIAVLVVLTGPGLARRLPWRPMLLLAWVTSIAWIFSLAMIDGWRTGFAGRLTRHEEYLYEAGRVTDIGGMLRGFSGRILDFQPDSWATHVSGHPAGALLTFVLMDRIGLRGGAWAAWLVVLAGAGAVVAVAVTLRALGAQGRARAAVPYLVLAPAAVWLGVSADALFAGVTAWAVALLAIATRRGPGWPGIALASGLLFGYGLFLNYGLTLMVIPAAAVLCARGVRAAMPAVVTLLGVVLVVVAFAAAGFWWFDGYHLVVQRYYQGIASERPYSYWIWGNLAATVCAVGLAGAAALHRVARGVLAGFGSPASEGVQASHQADDEQSPRRAARDGLSWGREAPMHGSGRTRRAWVERLVGWRESVDPAALLAAAGVVAIVAADLSGLSKAETERIWLPFDMWVLAGTALLPQRSARIWLALQAVAALALNHLLMTNW</sequence>
<reference evidence="3 4" key="1">
    <citation type="submission" date="2024-10" db="EMBL/GenBank/DDBJ databases">
        <title>The Natural Products Discovery Center: Release of the First 8490 Sequenced Strains for Exploring Actinobacteria Biosynthetic Diversity.</title>
        <authorList>
            <person name="Kalkreuter E."/>
            <person name="Kautsar S.A."/>
            <person name="Yang D."/>
            <person name="Bader C.D."/>
            <person name="Teijaro C.N."/>
            <person name="Fluegel L."/>
            <person name="Davis C.M."/>
            <person name="Simpson J.R."/>
            <person name="Lauterbach L."/>
            <person name="Steele A.D."/>
            <person name="Gui C."/>
            <person name="Meng S."/>
            <person name="Li G."/>
            <person name="Viehrig K."/>
            <person name="Ye F."/>
            <person name="Su P."/>
            <person name="Kiefer A.F."/>
            <person name="Nichols A."/>
            <person name="Cepeda A.J."/>
            <person name="Yan W."/>
            <person name="Fan B."/>
            <person name="Jiang Y."/>
            <person name="Adhikari A."/>
            <person name="Zheng C.-J."/>
            <person name="Schuster L."/>
            <person name="Cowan T.M."/>
            <person name="Smanski M.J."/>
            <person name="Chevrette M.G."/>
            <person name="De Carvalho L.P.S."/>
            <person name="Shen B."/>
        </authorList>
    </citation>
    <scope>NUCLEOTIDE SEQUENCE [LARGE SCALE GENOMIC DNA]</scope>
    <source>
        <strain evidence="3 4">NPDC002593</strain>
    </source>
</reference>
<keyword evidence="4" id="KW-1185">Reference proteome</keyword>
<evidence type="ECO:0008006" key="5">
    <source>
        <dbReference type="Google" id="ProtNLM"/>
    </source>
</evidence>
<evidence type="ECO:0000313" key="4">
    <source>
        <dbReference type="Proteomes" id="UP001601992"/>
    </source>
</evidence>